<evidence type="ECO:0000313" key="4">
    <source>
        <dbReference type="EMBL" id="POF30594.1"/>
    </source>
</evidence>
<dbReference type="GO" id="GO:0016740">
    <property type="term" value="F:transferase activity"/>
    <property type="evidence" value="ECO:0007669"/>
    <property type="project" value="UniProtKB-KW"/>
</dbReference>
<organism evidence="4 5">
    <name type="scientific">Roseibium marinum</name>
    <dbReference type="NCBI Taxonomy" id="281252"/>
    <lineage>
        <taxon>Bacteria</taxon>
        <taxon>Pseudomonadati</taxon>
        <taxon>Pseudomonadota</taxon>
        <taxon>Alphaproteobacteria</taxon>
        <taxon>Hyphomicrobiales</taxon>
        <taxon>Stappiaceae</taxon>
        <taxon>Roseibium</taxon>
    </lineage>
</organism>
<gene>
    <name evidence="4" type="ORF">CLV41_106208</name>
</gene>
<name>A0A2S3USF9_9HYPH</name>
<keyword evidence="2" id="KW-0732">Signal</keyword>
<dbReference type="PANTHER" id="PTHR43855">
    <property type="entry name" value="THIOSULFATE SULFURTRANSFERASE"/>
    <property type="match status" value="1"/>
</dbReference>
<feature type="signal peptide" evidence="2">
    <location>
        <begin position="1"/>
        <end position="20"/>
    </location>
</feature>
<dbReference type="SUPFAM" id="SSF52821">
    <property type="entry name" value="Rhodanese/Cell cycle control phosphatase"/>
    <property type="match status" value="2"/>
</dbReference>
<evidence type="ECO:0000313" key="5">
    <source>
        <dbReference type="Proteomes" id="UP000236959"/>
    </source>
</evidence>
<dbReference type="InterPro" id="IPR036873">
    <property type="entry name" value="Rhodanese-like_dom_sf"/>
</dbReference>
<dbReference type="RefSeq" id="WP_103223304.1">
    <property type="nucleotide sequence ID" value="NZ_PPCN01000006.1"/>
</dbReference>
<keyword evidence="1" id="KW-0677">Repeat</keyword>
<reference evidence="4 5" key="1">
    <citation type="submission" date="2018-01" db="EMBL/GenBank/DDBJ databases">
        <title>Genomic Encyclopedia of Archaeal and Bacterial Type Strains, Phase II (KMG-II): from individual species to whole genera.</title>
        <authorList>
            <person name="Goeker M."/>
        </authorList>
    </citation>
    <scope>NUCLEOTIDE SEQUENCE [LARGE SCALE GENOMIC DNA]</scope>
    <source>
        <strain evidence="4 5">DSM 17023</strain>
    </source>
</reference>
<feature type="domain" description="Rhodanese" evidence="3">
    <location>
        <begin position="178"/>
        <end position="293"/>
    </location>
</feature>
<dbReference type="Pfam" id="PF00581">
    <property type="entry name" value="Rhodanese"/>
    <property type="match status" value="2"/>
</dbReference>
<dbReference type="EMBL" id="PPCN01000006">
    <property type="protein sequence ID" value="POF30594.1"/>
    <property type="molecule type" value="Genomic_DNA"/>
</dbReference>
<accession>A0A2S3USF9</accession>
<protein>
    <submittedName>
        <fullName evidence="4">Thiosulfate/3-mercaptopyruvate sulfurtransferase</fullName>
    </submittedName>
</protein>
<dbReference type="InterPro" id="IPR001763">
    <property type="entry name" value="Rhodanese-like_dom"/>
</dbReference>
<comment type="caution">
    <text evidence="4">The sequence shown here is derived from an EMBL/GenBank/DDBJ whole genome shotgun (WGS) entry which is preliminary data.</text>
</comment>
<keyword evidence="4" id="KW-0670">Pyruvate</keyword>
<dbReference type="OrthoDB" id="9781034at2"/>
<evidence type="ECO:0000259" key="3">
    <source>
        <dbReference type="PROSITE" id="PS50206"/>
    </source>
</evidence>
<dbReference type="PANTHER" id="PTHR43855:SF1">
    <property type="entry name" value="THIOSULFATE SULFURTRANSFERASE"/>
    <property type="match status" value="1"/>
</dbReference>
<feature type="domain" description="Rhodanese" evidence="3">
    <location>
        <begin position="37"/>
        <end position="147"/>
    </location>
</feature>
<dbReference type="PROSITE" id="PS50206">
    <property type="entry name" value="RHODANESE_3"/>
    <property type="match status" value="2"/>
</dbReference>
<dbReference type="InterPro" id="IPR051126">
    <property type="entry name" value="Thiosulfate_sulfurtransferase"/>
</dbReference>
<dbReference type="Gene3D" id="3.40.250.10">
    <property type="entry name" value="Rhodanese-like domain"/>
    <property type="match status" value="2"/>
</dbReference>
<evidence type="ECO:0000256" key="1">
    <source>
        <dbReference type="ARBA" id="ARBA00022737"/>
    </source>
</evidence>
<sequence>MKHFALALAMAAGLATSAHAATFGPLVEAAELSAALETAQPVLLDIRNAGYEDGHADGALFAPYRMFRGPAENPGGPVDVEKLEAELEELGLEQDIPIVILSEGKTDTDFGAAARVYWTLKSTGFTDLSILNGGLASWQAAGLPVNKTTESAMPSDLELTFNDAWLATTADVAAVANGEKNALLVDARPADFFNGQKAHDAARRPGTLPTATNHVYTSFFDKGSPAISTAIDPAALKATLGVEDGKDTVSFCNTGHWAATHWFAVSELAGVKNAKLYAGSMVEYSNSGYEMANTPGLFENLIVQIKHVID</sequence>
<evidence type="ECO:0000256" key="2">
    <source>
        <dbReference type="SAM" id="SignalP"/>
    </source>
</evidence>
<dbReference type="SMART" id="SM00450">
    <property type="entry name" value="RHOD"/>
    <property type="match status" value="2"/>
</dbReference>
<keyword evidence="4" id="KW-0808">Transferase</keyword>
<proteinExistence type="predicted"/>
<feature type="chain" id="PRO_5015727640" evidence="2">
    <location>
        <begin position="21"/>
        <end position="310"/>
    </location>
</feature>
<dbReference type="AlphaFoldDB" id="A0A2S3USF9"/>
<keyword evidence="5" id="KW-1185">Reference proteome</keyword>
<dbReference type="Proteomes" id="UP000236959">
    <property type="component" value="Unassembled WGS sequence"/>
</dbReference>